<evidence type="ECO:0000256" key="18">
    <source>
        <dbReference type="SAM" id="MobiDB-lite"/>
    </source>
</evidence>
<dbReference type="CDD" id="cd18802">
    <property type="entry name" value="SF2_C_dicer"/>
    <property type="match status" value="1"/>
</dbReference>
<dbReference type="Gene3D" id="3.30.160.380">
    <property type="entry name" value="Dicer dimerisation domain"/>
    <property type="match status" value="1"/>
</dbReference>
<dbReference type="GO" id="GO:0004525">
    <property type="term" value="F:ribonuclease III activity"/>
    <property type="evidence" value="ECO:0007669"/>
    <property type="project" value="InterPro"/>
</dbReference>
<evidence type="ECO:0000256" key="17">
    <source>
        <dbReference type="PROSITE-ProRule" id="PRU00657"/>
    </source>
</evidence>
<evidence type="ECO:0000256" key="16">
    <source>
        <dbReference type="ARBA" id="ARBA00035116"/>
    </source>
</evidence>
<dbReference type="GO" id="GO:0005524">
    <property type="term" value="F:ATP binding"/>
    <property type="evidence" value="ECO:0007669"/>
    <property type="project" value="UniProtKB-KW"/>
</dbReference>
<evidence type="ECO:0000256" key="1">
    <source>
        <dbReference type="ARBA" id="ARBA00001936"/>
    </source>
</evidence>
<dbReference type="Pfam" id="PF00271">
    <property type="entry name" value="Helicase_C"/>
    <property type="match status" value="1"/>
</dbReference>
<dbReference type="SMART" id="SM00487">
    <property type="entry name" value="DEXDc"/>
    <property type="match status" value="1"/>
</dbReference>
<dbReference type="InterPro" id="IPR036389">
    <property type="entry name" value="RNase_III_sf"/>
</dbReference>
<dbReference type="InterPro" id="IPR014720">
    <property type="entry name" value="dsRBD_dom"/>
</dbReference>
<dbReference type="SMART" id="SM00535">
    <property type="entry name" value="RIBOc"/>
    <property type="match status" value="2"/>
</dbReference>
<keyword evidence="25" id="KW-1185">Reference proteome</keyword>
<feature type="domain" description="Helicase C-terminal" evidence="22">
    <location>
        <begin position="419"/>
        <end position="601"/>
    </location>
</feature>
<evidence type="ECO:0000256" key="11">
    <source>
        <dbReference type="ARBA" id="ARBA00022842"/>
    </source>
</evidence>
<evidence type="ECO:0000256" key="14">
    <source>
        <dbReference type="ARBA" id="ARBA00023211"/>
    </source>
</evidence>
<dbReference type="SUPFAM" id="SSF52540">
    <property type="entry name" value="P-loop containing nucleoside triphosphate hydrolases"/>
    <property type="match status" value="1"/>
</dbReference>
<feature type="domain" description="Helicase ATP-binding" evidence="21">
    <location>
        <begin position="105"/>
        <end position="287"/>
    </location>
</feature>
<keyword evidence="14" id="KW-0464">Manganese</keyword>
<dbReference type="InterPro" id="IPR038248">
    <property type="entry name" value="Dicer_dimer_sf"/>
</dbReference>
<evidence type="ECO:0000259" key="20">
    <source>
        <dbReference type="PROSITE" id="PS50142"/>
    </source>
</evidence>
<name>A0A6G1GMK7_9PEZI</name>
<dbReference type="GO" id="GO:0004386">
    <property type="term" value="F:helicase activity"/>
    <property type="evidence" value="ECO:0007669"/>
    <property type="project" value="UniProtKB-KW"/>
</dbReference>
<dbReference type="GO" id="GO:0003677">
    <property type="term" value="F:DNA binding"/>
    <property type="evidence" value="ECO:0007669"/>
    <property type="project" value="InterPro"/>
</dbReference>
<sequence>MSTAETDDDGANEPTNEVSLSASESENEGPSQGPRPSTEKRRADRAIFSAWVAQEADTIYRKREKQSDGEKKAEAENENLSIQELMARHATQQKITNPREYQRELCERAKTTNTIAVLDTGSGKTHIATMLLQHVIDEELELRAAGKHPRVAFFLVDSVSLVFQQSNVLQANLAHSIGSFCGAMGTDLWDSKTWAKHLSENMVIVCTAEVLNQCLMHSFTKMANISILIFDEAHHAKKNHPYAEIIKHFYLEEPDRAKRPKIFGMTASPVDSKEDATQAAQELEALLQSTIATASDLSLAQHSKQKAKDRVVRFDRLREPYETDLHRRLKSEFGHMKVFESLFFKSKEASSKLGSWCSDMYWNFALSEKEAKKKEARVEMKLRKTKTVEEIDDEVKNLRRAAEIVQAHDFRVPKVHSEDLSSKVIELHSYLARHFDRPNEHRCLVFVEERHTARLLRELFRLIGWTHLRSAILIGSTLGRDFNAAARNSVKEQISTITKFRSGQINCIFATSVAEEGLDIPECNLVVRFDLYKTMIQYIQSRGRARHSNSRYLHMIETGDTVQAERVLSVIREEERMRAWCQQLPADRLLAGVDDDLNGSPWVDRGYRSYTDPKTGAKLTYGSSLSVLAHFVSLLPQVEDTPIDLEMDYNVFTEAGKFVCEVKLPENSPVRSAIGRAYPRKSAARRSAAFEACILLRKQKLLDEHLLPAYVKRLPHMREAQLALSMKKSNMYSMRMKPEFWDQDSMPSSLYLTIIDLKDPPGRPRQPIGLLARKPLPTIPEFPLYLDVDDSSKQTMAVLKTFEREIKVTPEELERLTTFTLRVYYDIFHKVYENEPSKVSYWLVTILPSATNALSSHDDPLCLVDFAPIQDACSRRGIPFDPDAPADSLVNKFIVDEGSGGRRFVTAAAEPNLRASDEVPYNVMKGPSMMLENSIVEYSCSLYRATRKTKTWNMEQPVFRAEKTSQRYSLLTPPNDKELAREKKLKNPCYICLEPLLVSVIPVGFMATCLAFPAMIHRIEQYLIAAEAAKALNLDIGPELALEALTKDSDNTEEHEKEQINFKRGMGNNYERLEFLGDCFLKMATSISLHCRYAADDEYHSHTKRKNMICNKNMFENAVSVKLYEYVRSQAFSRRTWYQEGLKLIKGKGAEKGGESVYLHSLGDKTIADVCEALIGAAFLEHNNPEQWRPSDWTDAVKAVSAVVASSDHTQQQWSEYAEQYRPPLFQLEQVTAPQRDMAAKVEAAHPYHFEHPRLLRCAFMHPSYPFSWERIPSYQRLEFLGDSLFDMVCISHLFYRFPDKDPQWLTEHKMAMVANKFLGAVAVKLGFHQHLRANHSDISSQITQYVNEIDDALRESDGARDYWTTVKNPPKCLPDVVEAYIGAVFIDSGFDYNEVQRFFDLHIKYFFEDMSLYDSFANNHPTTRLHHMMSIELGCRDYRLMSQVVKAITPGAEDILVAGVLVHGKVVASSSGTSSRYAKVRASSKALGLIEGLPQYEYRKEYGCDCVERTGDTVEIELDDDVATAI</sequence>
<dbReference type="Pfam" id="PF04851">
    <property type="entry name" value="ResIII"/>
    <property type="match status" value="1"/>
</dbReference>
<dbReference type="PROSITE" id="PS50142">
    <property type="entry name" value="RNASE_3_2"/>
    <property type="match status" value="2"/>
</dbReference>
<dbReference type="InterPro" id="IPR027417">
    <property type="entry name" value="P-loop_NTPase"/>
</dbReference>
<dbReference type="Gene3D" id="3.40.50.300">
    <property type="entry name" value="P-loop containing nucleotide triphosphate hydrolases"/>
    <property type="match status" value="2"/>
</dbReference>
<dbReference type="PROSITE" id="PS50137">
    <property type="entry name" value="DS_RBD"/>
    <property type="match status" value="1"/>
</dbReference>
<accession>A0A6G1GMK7</accession>
<evidence type="ECO:0000256" key="3">
    <source>
        <dbReference type="ARBA" id="ARBA00020797"/>
    </source>
</evidence>
<evidence type="ECO:0000256" key="6">
    <source>
        <dbReference type="ARBA" id="ARBA00022737"/>
    </source>
</evidence>
<evidence type="ECO:0000256" key="9">
    <source>
        <dbReference type="ARBA" id="ARBA00022806"/>
    </source>
</evidence>
<dbReference type="OrthoDB" id="416741at2759"/>
<dbReference type="InterPro" id="IPR056755">
    <property type="entry name" value="DSRM_2"/>
</dbReference>
<evidence type="ECO:0000259" key="21">
    <source>
        <dbReference type="PROSITE" id="PS51192"/>
    </source>
</evidence>
<evidence type="ECO:0000256" key="4">
    <source>
        <dbReference type="ARBA" id="ARBA00022721"/>
    </source>
</evidence>
<dbReference type="PANTHER" id="PTHR14950:SF62">
    <property type="entry name" value="DICER-LIKE PROTEIN 1"/>
    <property type="match status" value="1"/>
</dbReference>
<dbReference type="InterPro" id="IPR006935">
    <property type="entry name" value="Helicase/UvrB_N"/>
</dbReference>
<evidence type="ECO:0000313" key="24">
    <source>
        <dbReference type="EMBL" id="KAF1982196.1"/>
    </source>
</evidence>
<dbReference type="GO" id="GO:0030422">
    <property type="term" value="P:siRNA processing"/>
    <property type="evidence" value="ECO:0007669"/>
    <property type="project" value="TreeGrafter"/>
</dbReference>
<dbReference type="GO" id="GO:0005634">
    <property type="term" value="C:nucleus"/>
    <property type="evidence" value="ECO:0007669"/>
    <property type="project" value="TreeGrafter"/>
</dbReference>
<comment type="similarity">
    <text evidence="16 17">Belongs to the helicase family. Dicer subfamily.</text>
</comment>
<dbReference type="GO" id="GO:0003723">
    <property type="term" value="F:RNA binding"/>
    <property type="evidence" value="ECO:0007669"/>
    <property type="project" value="UniProtKB-UniRule"/>
</dbReference>
<dbReference type="InterPro" id="IPR005034">
    <property type="entry name" value="Dicer_dimerisation"/>
</dbReference>
<evidence type="ECO:0000256" key="5">
    <source>
        <dbReference type="ARBA" id="ARBA00022723"/>
    </source>
</evidence>
<dbReference type="SMART" id="SM00490">
    <property type="entry name" value="HELICc"/>
    <property type="match status" value="1"/>
</dbReference>
<dbReference type="FunFam" id="1.10.1520.10:FF:000015">
    <property type="entry name" value="Dicer-like protein 1"/>
    <property type="match status" value="1"/>
</dbReference>
<keyword evidence="10" id="KW-0067">ATP-binding</keyword>
<dbReference type="Gene3D" id="1.10.1520.10">
    <property type="entry name" value="Ribonuclease III domain"/>
    <property type="match status" value="2"/>
</dbReference>
<keyword evidence="7" id="KW-0547">Nucleotide-binding</keyword>
<dbReference type="PROSITE" id="PS51194">
    <property type="entry name" value="HELICASE_CTER"/>
    <property type="match status" value="1"/>
</dbReference>
<dbReference type="GO" id="GO:0050688">
    <property type="term" value="P:regulation of defense response to virus"/>
    <property type="evidence" value="ECO:0007669"/>
    <property type="project" value="UniProtKB-KW"/>
</dbReference>
<protein>
    <recommendedName>
        <fullName evidence="3">Dicer-like protein 1</fullName>
    </recommendedName>
</protein>
<evidence type="ECO:0000256" key="13">
    <source>
        <dbReference type="ARBA" id="ARBA00023118"/>
    </source>
</evidence>
<dbReference type="GO" id="GO:0051607">
    <property type="term" value="P:defense response to virus"/>
    <property type="evidence" value="ECO:0007669"/>
    <property type="project" value="UniProtKB-KW"/>
</dbReference>
<reference evidence="24" key="1">
    <citation type="journal article" date="2020" name="Stud. Mycol.">
        <title>101 Dothideomycetes genomes: a test case for predicting lifestyles and emergence of pathogens.</title>
        <authorList>
            <person name="Haridas S."/>
            <person name="Albert R."/>
            <person name="Binder M."/>
            <person name="Bloem J."/>
            <person name="Labutti K."/>
            <person name="Salamov A."/>
            <person name="Andreopoulos B."/>
            <person name="Baker S."/>
            <person name="Barry K."/>
            <person name="Bills G."/>
            <person name="Bluhm B."/>
            <person name="Cannon C."/>
            <person name="Castanera R."/>
            <person name="Culley D."/>
            <person name="Daum C."/>
            <person name="Ezra D."/>
            <person name="Gonzalez J."/>
            <person name="Henrissat B."/>
            <person name="Kuo A."/>
            <person name="Liang C."/>
            <person name="Lipzen A."/>
            <person name="Lutzoni F."/>
            <person name="Magnuson J."/>
            <person name="Mondo S."/>
            <person name="Nolan M."/>
            <person name="Ohm R."/>
            <person name="Pangilinan J."/>
            <person name="Park H.-J."/>
            <person name="Ramirez L."/>
            <person name="Alfaro M."/>
            <person name="Sun H."/>
            <person name="Tritt A."/>
            <person name="Yoshinaga Y."/>
            <person name="Zwiers L.-H."/>
            <person name="Turgeon B."/>
            <person name="Goodwin S."/>
            <person name="Spatafora J."/>
            <person name="Crous P."/>
            <person name="Grigoriev I."/>
        </authorList>
    </citation>
    <scope>NUCLEOTIDE SEQUENCE</scope>
    <source>
        <strain evidence="24">CBS 113979</strain>
    </source>
</reference>
<feature type="region of interest" description="Disordered" evidence="18">
    <location>
        <begin position="1"/>
        <end position="47"/>
    </location>
</feature>
<proteinExistence type="inferred from homology"/>
<dbReference type="Proteomes" id="UP000800041">
    <property type="component" value="Unassembled WGS sequence"/>
</dbReference>
<dbReference type="FunFam" id="3.40.50.300:FF:001669">
    <property type="entry name" value="Dicer-like protein 1"/>
    <property type="match status" value="1"/>
</dbReference>
<dbReference type="Pfam" id="PF03368">
    <property type="entry name" value="Dicer_dimer"/>
    <property type="match status" value="1"/>
</dbReference>
<evidence type="ECO:0000259" key="22">
    <source>
        <dbReference type="PROSITE" id="PS51194"/>
    </source>
</evidence>
<evidence type="ECO:0000256" key="12">
    <source>
        <dbReference type="ARBA" id="ARBA00022884"/>
    </source>
</evidence>
<keyword evidence="8" id="KW-0378">Hydrolase</keyword>
<organism evidence="24 25">
    <name type="scientific">Aulographum hederae CBS 113979</name>
    <dbReference type="NCBI Taxonomy" id="1176131"/>
    <lineage>
        <taxon>Eukaryota</taxon>
        <taxon>Fungi</taxon>
        <taxon>Dikarya</taxon>
        <taxon>Ascomycota</taxon>
        <taxon>Pezizomycotina</taxon>
        <taxon>Dothideomycetes</taxon>
        <taxon>Pleosporomycetidae</taxon>
        <taxon>Aulographales</taxon>
        <taxon>Aulographaceae</taxon>
    </lineage>
</organism>
<feature type="domain" description="RNase III" evidence="20">
    <location>
        <begin position="1039"/>
        <end position="1183"/>
    </location>
</feature>
<comment type="cofactor">
    <cofactor evidence="1">
        <name>Mn(2+)</name>
        <dbReference type="ChEBI" id="CHEBI:29035"/>
    </cofactor>
</comment>
<comment type="function">
    <text evidence="15">Dicer-like endonuclease involved in cleaving double-stranded RNA in the RNA interference (RNAi) pathway. Produces 21 to 25 bp dsRNAs (siRNAs) which target the selective destruction of homologous RNAs leading to sequence-specific suppression of gene expression, called post-transcriptional gene silencing (PTGS). Part of a broad host defense response against viral infection and transposons.</text>
</comment>
<dbReference type="Pfam" id="PF00636">
    <property type="entry name" value="Ribonuclease_3"/>
    <property type="match status" value="2"/>
</dbReference>
<dbReference type="GO" id="GO:0046872">
    <property type="term" value="F:metal ion binding"/>
    <property type="evidence" value="ECO:0007669"/>
    <property type="project" value="UniProtKB-KW"/>
</dbReference>
<keyword evidence="11" id="KW-0460">Magnesium</keyword>
<evidence type="ECO:0000259" key="23">
    <source>
        <dbReference type="PROSITE" id="PS51327"/>
    </source>
</evidence>
<evidence type="ECO:0000256" key="7">
    <source>
        <dbReference type="ARBA" id="ARBA00022741"/>
    </source>
</evidence>
<dbReference type="InterPro" id="IPR000999">
    <property type="entry name" value="RNase_III_dom"/>
</dbReference>
<dbReference type="PROSITE" id="PS51192">
    <property type="entry name" value="HELICASE_ATP_BIND_1"/>
    <property type="match status" value="1"/>
</dbReference>
<dbReference type="PROSITE" id="PS00517">
    <property type="entry name" value="RNASE_3_1"/>
    <property type="match status" value="1"/>
</dbReference>
<dbReference type="CDD" id="cd00593">
    <property type="entry name" value="RIBOc"/>
    <property type="match status" value="2"/>
</dbReference>
<evidence type="ECO:0000313" key="25">
    <source>
        <dbReference type="Proteomes" id="UP000800041"/>
    </source>
</evidence>
<dbReference type="FunFam" id="1.10.1520.10:FF:000026">
    <property type="entry name" value="Dicer-like protein 1"/>
    <property type="match status" value="1"/>
</dbReference>
<keyword evidence="12 17" id="KW-0694">RNA-binding</keyword>
<dbReference type="InterPro" id="IPR001650">
    <property type="entry name" value="Helicase_C-like"/>
</dbReference>
<gene>
    <name evidence="24" type="ORF">K402DRAFT_397790</name>
</gene>
<evidence type="ECO:0000256" key="15">
    <source>
        <dbReference type="ARBA" id="ARBA00025403"/>
    </source>
</evidence>
<keyword evidence="6" id="KW-0677">Repeat</keyword>
<feature type="compositionally biased region" description="Polar residues" evidence="18">
    <location>
        <begin position="13"/>
        <end position="30"/>
    </location>
</feature>
<feature type="domain" description="DRBM" evidence="19">
    <location>
        <begin position="1421"/>
        <end position="1493"/>
    </location>
</feature>
<keyword evidence="9" id="KW-0347">Helicase</keyword>
<dbReference type="InterPro" id="IPR014001">
    <property type="entry name" value="Helicase_ATP-bd"/>
</dbReference>
<feature type="domain" description="RNase III" evidence="20">
    <location>
        <begin position="1239"/>
        <end position="1390"/>
    </location>
</feature>
<dbReference type="CDD" id="cd18034">
    <property type="entry name" value="DEXHc_dicer"/>
    <property type="match status" value="1"/>
</dbReference>
<evidence type="ECO:0000256" key="2">
    <source>
        <dbReference type="ARBA" id="ARBA00001946"/>
    </source>
</evidence>
<dbReference type="FunFam" id="3.40.50.300:FF:000628">
    <property type="entry name" value="Endoribonuclease Dicer"/>
    <property type="match status" value="1"/>
</dbReference>
<dbReference type="SUPFAM" id="SSF69065">
    <property type="entry name" value="RNase III domain-like"/>
    <property type="match status" value="2"/>
</dbReference>
<keyword evidence="4" id="KW-0930">Antiviral protein</keyword>
<evidence type="ECO:0000256" key="10">
    <source>
        <dbReference type="ARBA" id="ARBA00022840"/>
    </source>
</evidence>
<comment type="cofactor">
    <cofactor evidence="2">
        <name>Mg(2+)</name>
        <dbReference type="ChEBI" id="CHEBI:18420"/>
    </cofactor>
</comment>
<dbReference type="EMBL" id="ML977187">
    <property type="protein sequence ID" value="KAF1982196.1"/>
    <property type="molecule type" value="Genomic_DNA"/>
</dbReference>
<dbReference type="PROSITE" id="PS51327">
    <property type="entry name" value="DICER_DSRBF"/>
    <property type="match status" value="1"/>
</dbReference>
<keyword evidence="13" id="KW-0051">Antiviral defense</keyword>
<keyword evidence="5" id="KW-0479">Metal-binding</keyword>
<evidence type="ECO:0000259" key="19">
    <source>
        <dbReference type="PROSITE" id="PS50137"/>
    </source>
</evidence>
<feature type="domain" description="Dicer dsRNA-binding fold" evidence="23">
    <location>
        <begin position="624"/>
        <end position="716"/>
    </location>
</feature>
<feature type="compositionally biased region" description="Acidic residues" evidence="18">
    <location>
        <begin position="1"/>
        <end position="11"/>
    </location>
</feature>
<dbReference type="Pfam" id="PF24995">
    <property type="entry name" value="DSRM_2"/>
    <property type="match status" value="1"/>
</dbReference>
<dbReference type="GO" id="GO:0005737">
    <property type="term" value="C:cytoplasm"/>
    <property type="evidence" value="ECO:0007669"/>
    <property type="project" value="TreeGrafter"/>
</dbReference>
<evidence type="ECO:0000256" key="8">
    <source>
        <dbReference type="ARBA" id="ARBA00022801"/>
    </source>
</evidence>
<dbReference type="PANTHER" id="PTHR14950">
    <property type="entry name" value="DICER-RELATED"/>
    <property type="match status" value="1"/>
</dbReference>